<gene>
    <name evidence="2" type="primary">pep</name>
</gene>
<proteinExistence type="evidence at transcript level"/>
<reference evidence="2" key="1">
    <citation type="journal article" date="2002" name="Peptides">
        <title>A novel GGNG-related neuropeptide from the polychaete Perinereis vancaurica.</title>
        <authorList>
            <person name="Matsushima O."/>
            <person name="Takahama H."/>
            <person name="Ono Y."/>
            <person name="Nagahama T."/>
            <person name="Morishita F."/>
            <person name="Furukawa Y."/>
            <person name="Iwakoshi-Ukena E."/>
            <person name="Hisada M."/>
            <person name="Takuwa-Kuroda K."/>
            <person name="Minakata H."/>
        </authorList>
    </citation>
    <scope>NUCLEOTIDE SEQUENCE</scope>
</reference>
<protein>
    <submittedName>
        <fullName evidence="2">Prepro-polychaete excitatory peptide</fullName>
    </submittedName>
</protein>
<dbReference type="EMBL" id="AB057434">
    <property type="protein sequence ID" value="BAB83127.1"/>
    <property type="molecule type" value="mRNA"/>
</dbReference>
<organism evidence="2">
    <name type="scientific">Perinereis vancaurica</name>
    <name type="common">Polychaete worm</name>
    <dbReference type="NCBI Taxonomy" id="6355"/>
    <lineage>
        <taxon>Eukaryota</taxon>
        <taxon>Metazoa</taxon>
        <taxon>Spiralia</taxon>
        <taxon>Lophotrochozoa</taxon>
        <taxon>Annelida</taxon>
        <taxon>Polychaeta</taxon>
        <taxon>Errantia</taxon>
        <taxon>Phyllodocida</taxon>
        <taxon>Nereididae</taxon>
        <taxon>Perinereis</taxon>
    </lineage>
</organism>
<keyword evidence="1" id="KW-0732">Signal</keyword>
<feature type="signal peptide" evidence="1">
    <location>
        <begin position="1"/>
        <end position="25"/>
    </location>
</feature>
<evidence type="ECO:0000256" key="1">
    <source>
        <dbReference type="SAM" id="SignalP"/>
    </source>
</evidence>
<dbReference type="AlphaFoldDB" id="Q8WST4"/>
<feature type="chain" id="PRO_5004315759" evidence="1">
    <location>
        <begin position="26"/>
        <end position="133"/>
    </location>
</feature>
<accession>Q8WST4</accession>
<evidence type="ECO:0000313" key="2">
    <source>
        <dbReference type="EMBL" id="BAB83127.1"/>
    </source>
</evidence>
<sequence length="133" mass="15041">MDRTGIWYLLLVSILYIWTGQKVSGKCTGPWAIHACGGGNGKRSDVEAGGLGDREKESRISLQRILRGFGEYSNEDEDSTHFGDPDLSNYVEDVLSQQPDLAYIQKENRKQQSLLRKLVAMLKLRQNLQNLQN</sequence>
<name>Q8WST4_PERVA</name>